<dbReference type="Pfam" id="PF12696">
    <property type="entry name" value="TraG-D_C"/>
    <property type="match status" value="1"/>
</dbReference>
<protein>
    <submittedName>
        <fullName evidence="2">Intracellular multiplication protein IcmO</fullName>
    </submittedName>
</protein>
<dbReference type="InterPro" id="IPR051162">
    <property type="entry name" value="T4SS_component"/>
</dbReference>
<proteinExistence type="predicted"/>
<dbReference type="Proteomes" id="UP000485880">
    <property type="component" value="Unassembled WGS sequence"/>
</dbReference>
<dbReference type="RefSeq" id="WP_174511263.1">
    <property type="nucleotide sequence ID" value="NZ_CABFMQ020000013.1"/>
</dbReference>
<comment type="caution">
    <text evidence="2">The sequence shown here is derived from an EMBL/GenBank/DDBJ whole genome shotgun (WGS) entry which is preliminary data.</text>
</comment>
<dbReference type="PANTHER" id="PTHR30121">
    <property type="entry name" value="UNCHARACTERIZED PROTEIN YJGR-RELATED"/>
    <property type="match status" value="1"/>
</dbReference>
<evidence type="ECO:0000313" key="2">
    <source>
        <dbReference type="EMBL" id="VTZ48777.1"/>
    </source>
</evidence>
<reference evidence="2 3" key="1">
    <citation type="submission" date="2019-05" db="EMBL/GenBank/DDBJ databases">
        <authorList>
            <person name="Farhan Ul Haque M."/>
        </authorList>
    </citation>
    <scope>NUCLEOTIDE SEQUENCE [LARGE SCALE GENOMIC DNA]</scope>
    <source>
        <strain evidence="2">2</strain>
    </source>
</reference>
<dbReference type="Gene3D" id="3.40.50.300">
    <property type="entry name" value="P-loop containing nucleotide triphosphate hydrolases"/>
    <property type="match status" value="2"/>
</dbReference>
<dbReference type="CDD" id="cd01127">
    <property type="entry name" value="TrwB_TraG_TraD_VirD4"/>
    <property type="match status" value="1"/>
</dbReference>
<dbReference type="InterPro" id="IPR032689">
    <property type="entry name" value="TraG-D_C"/>
</dbReference>
<dbReference type="AlphaFoldDB" id="A0A8B6M166"/>
<sequence>MIRRDIVGPQDRYERVGAQRLRDIRPLTTRLWDALMSEASGLFLSGAAIAMFVEPALVDVLAPGSMLYAAVVLTRRVTLPMRLPQSARMKDWNYPDPSDRRPRMAAGAIYLGRDLDRRELWISPDDARQHATVPGTTGAGKTTAIVSFLANALSHASGFVLVDGKADNKLYGEVLALARRFGREDDVLCLNFMVASGAKESNTFNPFAVGNADAIGEMLTSQLGESASGDSNQVFRDRAVALVGTMAPVLVWMRDNKGVALNIDTIRMSFELRGIWKIAMKKQFELRDPATGEVRDIDVPGIPEDIIYPLKAYLGELPAYDMTLDWNQQKTEEPSRQHGYAVFYFTRTFELLGVSLGHIFKVEQSDVDMRDVVLNRRILVVNLPALESSDDRLAALGKIVVASLRGMMAQMLGSRLEGDYGDIVANKPGMGAAPFHVVLDEVAYYATSGMDRMLAMGRGLNFMFWLGFQEVSGIWARLGEKTQSLLGNANLTVAMRQQDANRTRQWIEETAGTTYVSQATSYQGGSGGEYSEAQHADLREVSRVDWSDLQRLIEGEAIILFGGRRIYAKLFYAAVDTSGPLRLNRPLPMASPDPIVIMAECEKIDALIGAIEQGLADAGSRAPRSATLGAMLDAFAGAAARGENAEACVAAAIKAAGAVLFALPTAPGEKLTPFSRMLEFGLGEARGAPADDAPPTGPVDAKVLATLVEIETSAGASEEEARAAALSVAAGRESVLRSLEATRAGPENETKLLEEIEALIVGVESAKTAPGPEHVIEEAGRTMKSAGISR</sequence>
<evidence type="ECO:0000259" key="1">
    <source>
        <dbReference type="Pfam" id="PF12696"/>
    </source>
</evidence>
<keyword evidence="3" id="KW-1185">Reference proteome</keyword>
<name>A0A8B6M166_METTU</name>
<organism evidence="2 3">
    <name type="scientific">Methylocella tundrae</name>
    <dbReference type="NCBI Taxonomy" id="227605"/>
    <lineage>
        <taxon>Bacteria</taxon>
        <taxon>Pseudomonadati</taxon>
        <taxon>Pseudomonadota</taxon>
        <taxon>Alphaproteobacteria</taxon>
        <taxon>Hyphomicrobiales</taxon>
        <taxon>Beijerinckiaceae</taxon>
        <taxon>Methylocella</taxon>
    </lineage>
</organism>
<gene>
    <name evidence="2" type="ORF">MPC4_110077</name>
</gene>
<dbReference type="EMBL" id="CABFMQ020000013">
    <property type="protein sequence ID" value="VTZ48777.1"/>
    <property type="molecule type" value="Genomic_DNA"/>
</dbReference>
<evidence type="ECO:0000313" key="3">
    <source>
        <dbReference type="Proteomes" id="UP000485880"/>
    </source>
</evidence>
<accession>A0A8B6M166</accession>
<dbReference type="InterPro" id="IPR027417">
    <property type="entry name" value="P-loop_NTPase"/>
</dbReference>
<dbReference type="PANTHER" id="PTHR30121:SF6">
    <property type="entry name" value="SLR6007 PROTEIN"/>
    <property type="match status" value="1"/>
</dbReference>
<dbReference type="SUPFAM" id="SSF52540">
    <property type="entry name" value="P-loop containing nucleoside triphosphate hydrolases"/>
    <property type="match status" value="1"/>
</dbReference>
<feature type="domain" description="TraD/TraG TraM recognition site" evidence="1">
    <location>
        <begin position="434"/>
        <end position="531"/>
    </location>
</feature>